<comment type="caution">
    <text evidence="2">The sequence shown here is derived from an EMBL/GenBank/DDBJ whole genome shotgun (WGS) entry which is preliminary data.</text>
</comment>
<evidence type="ECO:0000256" key="1">
    <source>
        <dbReference type="SAM" id="MobiDB-lite"/>
    </source>
</evidence>
<evidence type="ECO:0000313" key="3">
    <source>
        <dbReference type="Proteomes" id="UP000712600"/>
    </source>
</evidence>
<dbReference type="EMBL" id="QGKX02001621">
    <property type="protein sequence ID" value="KAF3502772.1"/>
    <property type="molecule type" value="Genomic_DNA"/>
</dbReference>
<dbReference type="Proteomes" id="UP000712600">
    <property type="component" value="Unassembled WGS sequence"/>
</dbReference>
<dbReference type="AlphaFoldDB" id="A0A8S9NFB7"/>
<protein>
    <submittedName>
        <fullName evidence="2">Uncharacterized protein</fullName>
    </submittedName>
</protein>
<organism evidence="2 3">
    <name type="scientific">Brassica cretica</name>
    <name type="common">Mustard</name>
    <dbReference type="NCBI Taxonomy" id="69181"/>
    <lineage>
        <taxon>Eukaryota</taxon>
        <taxon>Viridiplantae</taxon>
        <taxon>Streptophyta</taxon>
        <taxon>Embryophyta</taxon>
        <taxon>Tracheophyta</taxon>
        <taxon>Spermatophyta</taxon>
        <taxon>Magnoliopsida</taxon>
        <taxon>eudicotyledons</taxon>
        <taxon>Gunneridae</taxon>
        <taxon>Pentapetalae</taxon>
        <taxon>rosids</taxon>
        <taxon>malvids</taxon>
        <taxon>Brassicales</taxon>
        <taxon>Brassicaceae</taxon>
        <taxon>Brassiceae</taxon>
        <taxon>Brassica</taxon>
    </lineage>
</organism>
<reference evidence="2" key="1">
    <citation type="submission" date="2019-12" db="EMBL/GenBank/DDBJ databases">
        <title>Genome sequencing and annotation of Brassica cretica.</title>
        <authorList>
            <person name="Studholme D.J."/>
            <person name="Sarris P."/>
        </authorList>
    </citation>
    <scope>NUCLEOTIDE SEQUENCE</scope>
    <source>
        <strain evidence="2">PFS-109/04</strain>
        <tissue evidence="2">Leaf</tissue>
    </source>
</reference>
<evidence type="ECO:0000313" key="2">
    <source>
        <dbReference type="EMBL" id="KAF3502772.1"/>
    </source>
</evidence>
<dbReference type="PANTHER" id="PTHR36325">
    <property type="entry name" value="MYOSIN-2 HEAVY CHAIN-LIKE PROTEIN"/>
    <property type="match status" value="1"/>
</dbReference>
<gene>
    <name evidence="2" type="ORF">F2Q69_00044256</name>
</gene>
<sequence length="84" mass="9542">MNQTLGDSNRHYYRMIRDQMAVREAAGKAMELCKAALVEASWCTTTRKKSSRNKNSIRSSYPRLGQFASDGQSMFCRSRKTGLT</sequence>
<proteinExistence type="predicted"/>
<feature type="region of interest" description="Disordered" evidence="1">
    <location>
        <begin position="47"/>
        <end position="68"/>
    </location>
</feature>
<dbReference type="PANTHER" id="PTHR36325:SF1">
    <property type="entry name" value="MYOSIN-2 HEAVY CHAIN-LIKE PROTEIN"/>
    <property type="match status" value="1"/>
</dbReference>
<accession>A0A8S9NFB7</accession>
<name>A0A8S9NFB7_BRACR</name>